<comment type="caution">
    <text evidence="11">Lacks conserved residue(s) required for the propagation of feature annotation.</text>
</comment>
<evidence type="ECO:0000256" key="2">
    <source>
        <dbReference type="ARBA" id="ARBA00004651"/>
    </source>
</evidence>
<evidence type="ECO:0000256" key="1">
    <source>
        <dbReference type="ARBA" id="ARBA00003384"/>
    </source>
</evidence>
<comment type="function">
    <text evidence="1 11">Converts cobyric acid to cobinamide by the addition of aminopropanol on the F carboxylic group.</text>
</comment>
<dbReference type="EMBL" id="SUTG01000003">
    <property type="protein sequence ID" value="MBE6511731.1"/>
    <property type="molecule type" value="Genomic_DNA"/>
</dbReference>
<dbReference type="GO" id="GO:0009236">
    <property type="term" value="P:cobalamin biosynthetic process"/>
    <property type="evidence" value="ECO:0007669"/>
    <property type="project" value="UniProtKB-UniRule"/>
</dbReference>
<dbReference type="NCBIfam" id="TIGR00380">
    <property type="entry name" value="cobal_cbiB"/>
    <property type="match status" value="1"/>
</dbReference>
<feature type="transmembrane region" description="Helical" evidence="11">
    <location>
        <begin position="34"/>
        <end position="52"/>
    </location>
</feature>
<dbReference type="GO" id="GO:0048472">
    <property type="term" value="F:threonine-phosphate decarboxylase activity"/>
    <property type="evidence" value="ECO:0007669"/>
    <property type="project" value="InterPro"/>
</dbReference>
<gene>
    <name evidence="11" type="primary">cobD</name>
    <name evidence="12" type="ORF">E7Z75_01080</name>
</gene>
<evidence type="ECO:0000256" key="9">
    <source>
        <dbReference type="ARBA" id="ARBA00022989"/>
    </source>
</evidence>
<dbReference type="NCBIfam" id="NF002281">
    <property type="entry name" value="PRK01209.2-5"/>
    <property type="match status" value="1"/>
</dbReference>
<evidence type="ECO:0000256" key="10">
    <source>
        <dbReference type="ARBA" id="ARBA00023136"/>
    </source>
</evidence>
<protein>
    <recommendedName>
        <fullName evidence="5 11">Probable cobalamin biosynthesis protein CobD</fullName>
    </recommendedName>
</protein>
<evidence type="ECO:0000313" key="12">
    <source>
        <dbReference type="EMBL" id="MBE6511731.1"/>
    </source>
</evidence>
<feature type="transmembrane region" description="Helical" evidence="11">
    <location>
        <begin position="58"/>
        <end position="82"/>
    </location>
</feature>
<comment type="similarity">
    <text evidence="4 11">Belongs to the CobD/CbiB family.</text>
</comment>
<evidence type="ECO:0000313" key="13">
    <source>
        <dbReference type="Proteomes" id="UP000732619"/>
    </source>
</evidence>
<organism evidence="12 13">
    <name type="scientific">Methanobrevibacter olleyae</name>
    <dbReference type="NCBI Taxonomy" id="294671"/>
    <lineage>
        <taxon>Archaea</taxon>
        <taxon>Methanobacteriati</taxon>
        <taxon>Methanobacteriota</taxon>
        <taxon>Methanomada group</taxon>
        <taxon>Methanobacteria</taxon>
        <taxon>Methanobacteriales</taxon>
        <taxon>Methanobacteriaceae</taxon>
        <taxon>Methanobrevibacter</taxon>
    </lineage>
</organism>
<evidence type="ECO:0000256" key="7">
    <source>
        <dbReference type="ARBA" id="ARBA00022573"/>
    </source>
</evidence>
<feature type="transmembrane region" description="Helical" evidence="11">
    <location>
        <begin position="244"/>
        <end position="264"/>
    </location>
</feature>
<evidence type="ECO:0000256" key="3">
    <source>
        <dbReference type="ARBA" id="ARBA00004953"/>
    </source>
</evidence>
<sequence>MITELYSNSIYMLLTTLLFSLAFDLLIGEFPARLHPVVWIGNIISFFKKHLIKYDNKISGLVISICVIAVSSLIVLVPMILIKHFMYINDGMIYLFKLVALLLLSSTFSVKLLLDSARDVGNDLKNNNLNKARQAVSYLVSRKTSELNKEHVISAVIETLTENIPDSYVSTIFYYSIVGIVAFLLGFNDFTVLILAVLAALIHRVVDTMDSMLGYKTDELYNIGYVPAHLDDILNYIPARISGYLIIISAAFLALNWRGAYYIMGRDARNCDSPNSGYTMATVAGALNIQLEKEGVYTLGDDLHPLKVECIDKAIDIARLSIFLITIFFFFVFMDLILLQL</sequence>
<evidence type="ECO:0000256" key="11">
    <source>
        <dbReference type="HAMAP-Rule" id="MF_00024"/>
    </source>
</evidence>
<name>A0A8T3VR00_METOL</name>
<accession>A0A8T3VR00</accession>
<keyword evidence="7 11" id="KW-0169">Cobalamin biosynthesis</keyword>
<dbReference type="Proteomes" id="UP000732619">
    <property type="component" value="Unassembled WGS sequence"/>
</dbReference>
<dbReference type="GO" id="GO:0005886">
    <property type="term" value="C:plasma membrane"/>
    <property type="evidence" value="ECO:0007669"/>
    <property type="project" value="UniProtKB-SubCell"/>
</dbReference>
<evidence type="ECO:0000256" key="4">
    <source>
        <dbReference type="ARBA" id="ARBA00006263"/>
    </source>
</evidence>
<keyword evidence="8 11" id="KW-0812">Transmembrane</keyword>
<keyword evidence="10 11" id="KW-0472">Membrane</keyword>
<dbReference type="Pfam" id="PF03186">
    <property type="entry name" value="CobD_Cbib"/>
    <property type="match status" value="1"/>
</dbReference>
<evidence type="ECO:0000256" key="8">
    <source>
        <dbReference type="ARBA" id="ARBA00022692"/>
    </source>
</evidence>
<comment type="subcellular location">
    <subcellularLocation>
        <location evidence="2 11">Cell membrane</location>
        <topology evidence="2 11">Multi-pass membrane protein</topology>
    </subcellularLocation>
</comment>
<comment type="caution">
    <text evidence="12">The sequence shown here is derived from an EMBL/GenBank/DDBJ whole genome shotgun (WGS) entry which is preliminary data.</text>
</comment>
<dbReference type="HAMAP" id="MF_00024">
    <property type="entry name" value="CobD_CbiB"/>
    <property type="match status" value="1"/>
</dbReference>
<keyword evidence="6 11" id="KW-1003">Cell membrane</keyword>
<dbReference type="PANTHER" id="PTHR34308">
    <property type="entry name" value="COBALAMIN BIOSYNTHESIS PROTEIN CBIB"/>
    <property type="match status" value="1"/>
</dbReference>
<evidence type="ECO:0000256" key="6">
    <source>
        <dbReference type="ARBA" id="ARBA00022475"/>
    </source>
</evidence>
<evidence type="ECO:0000256" key="5">
    <source>
        <dbReference type="ARBA" id="ARBA00016185"/>
    </source>
</evidence>
<dbReference type="InterPro" id="IPR004485">
    <property type="entry name" value="Cobalamin_biosynth_CobD/CbiB"/>
</dbReference>
<dbReference type="GO" id="GO:0015420">
    <property type="term" value="F:ABC-type vitamin B12 transporter activity"/>
    <property type="evidence" value="ECO:0007669"/>
    <property type="project" value="UniProtKB-UniRule"/>
</dbReference>
<reference evidence="12" key="1">
    <citation type="submission" date="2019-04" db="EMBL/GenBank/DDBJ databases">
        <title>Evolution of Biomass-Degrading Anaerobic Consortia Revealed by Metagenomics.</title>
        <authorList>
            <person name="Peng X."/>
        </authorList>
    </citation>
    <scope>NUCLEOTIDE SEQUENCE</scope>
    <source>
        <strain evidence="12">SIG14</strain>
    </source>
</reference>
<feature type="transmembrane region" description="Helical" evidence="11">
    <location>
        <begin position="317"/>
        <end position="339"/>
    </location>
</feature>
<comment type="pathway">
    <text evidence="3 11">Cofactor biosynthesis; adenosylcobalamin biosynthesis.</text>
</comment>
<feature type="transmembrane region" description="Helical" evidence="11">
    <location>
        <begin position="94"/>
        <end position="114"/>
    </location>
</feature>
<feature type="transmembrane region" description="Helical" evidence="11">
    <location>
        <begin position="6"/>
        <end position="27"/>
    </location>
</feature>
<feature type="transmembrane region" description="Helical" evidence="11">
    <location>
        <begin position="172"/>
        <end position="202"/>
    </location>
</feature>
<keyword evidence="9 11" id="KW-1133">Transmembrane helix</keyword>
<dbReference type="AlphaFoldDB" id="A0A8T3VR00"/>
<dbReference type="PANTHER" id="PTHR34308:SF1">
    <property type="entry name" value="COBALAMIN BIOSYNTHESIS PROTEIN CBIB"/>
    <property type="match status" value="1"/>
</dbReference>
<proteinExistence type="inferred from homology"/>